<evidence type="ECO:0000313" key="2">
    <source>
        <dbReference type="EMBL" id="KAG8627308.1"/>
    </source>
</evidence>
<dbReference type="EMBL" id="JAESVG020000005">
    <property type="protein sequence ID" value="KAG8627308.1"/>
    <property type="molecule type" value="Genomic_DNA"/>
</dbReference>
<evidence type="ECO:0000313" key="3">
    <source>
        <dbReference type="Proteomes" id="UP000809789"/>
    </source>
</evidence>
<gene>
    <name evidence="2" type="ORF">KVT40_004791</name>
</gene>
<dbReference type="OrthoDB" id="27483at2759"/>
<organism evidence="2 3">
    <name type="scientific">Elsinoe batatas</name>
    <dbReference type="NCBI Taxonomy" id="2601811"/>
    <lineage>
        <taxon>Eukaryota</taxon>
        <taxon>Fungi</taxon>
        <taxon>Dikarya</taxon>
        <taxon>Ascomycota</taxon>
        <taxon>Pezizomycotina</taxon>
        <taxon>Dothideomycetes</taxon>
        <taxon>Dothideomycetidae</taxon>
        <taxon>Myriangiales</taxon>
        <taxon>Elsinoaceae</taxon>
        <taxon>Elsinoe</taxon>
    </lineage>
</organism>
<accession>A0A8K0L7T7</accession>
<sequence length="561" mass="63864">MASSRSACRRLIKVVVQSSAMANIVFSGTHRKRLHIASRMLSDDYRWLYDLMHTATSQVPTASSLEASNDKLRKALTQWRESIGHVDFEDVDCLCWQLDHDSIEGDLCLASLQDPDAKSHKSHQPTRKHDGEDQGSRSLQRWLSKVQWQKAGAQDAIDTWSSRLMKQVLAETRPTDGADGETLLKFCVLRPELEFFEHIIPWARQWSSRSSFIISFLAHWTQNRPKFTRQDNLNEEYANLAVCCAQSLQTATLGSMQREEPRPRWSYGFDPSKDDDTPKGQHRIINYVDPEAMVKVVKELIAIDRQDVVGALLNPFALRSKEPCRLAGQLHDKQILPLLTGLAYLAVRSANALRVTGELQAVFSFLVSSYLQHYVQREPAPPSDWKKPPVKCVCRTCLDVSKFMRSPHQREYRVKAPENIRKHVDSGTYGKDVDSHTDKANGTPYTLILTKNHQSHDYNVEQWKRRASEAYHKLAAIHNLQGLLPREDKHLATLDGITDSLSLNSRRPLDGQEDSEYSIAIPEAFREPLQERRPRFQGRIPTSSIPAKRTAETGRVGGLDR</sequence>
<feature type="region of interest" description="Disordered" evidence="1">
    <location>
        <begin position="258"/>
        <end position="278"/>
    </location>
</feature>
<feature type="region of interest" description="Disordered" evidence="1">
    <location>
        <begin position="115"/>
        <end position="138"/>
    </location>
</feature>
<feature type="compositionally biased region" description="Basic and acidic residues" evidence="1">
    <location>
        <begin position="524"/>
        <end position="534"/>
    </location>
</feature>
<keyword evidence="3" id="KW-1185">Reference proteome</keyword>
<feature type="region of interest" description="Disordered" evidence="1">
    <location>
        <begin position="522"/>
        <end position="561"/>
    </location>
</feature>
<comment type="caution">
    <text evidence="2">The sequence shown here is derived from an EMBL/GenBank/DDBJ whole genome shotgun (WGS) entry which is preliminary data.</text>
</comment>
<reference evidence="2" key="1">
    <citation type="submission" date="2021-07" db="EMBL/GenBank/DDBJ databases">
        <title>Elsinoe batatas strain:CRI-CJ2 Genome sequencing and assembly.</title>
        <authorList>
            <person name="Huang L."/>
        </authorList>
    </citation>
    <scope>NUCLEOTIDE SEQUENCE</scope>
    <source>
        <strain evidence="2">CRI-CJ2</strain>
    </source>
</reference>
<evidence type="ECO:0000256" key="1">
    <source>
        <dbReference type="SAM" id="MobiDB-lite"/>
    </source>
</evidence>
<dbReference type="Proteomes" id="UP000809789">
    <property type="component" value="Unassembled WGS sequence"/>
</dbReference>
<dbReference type="AlphaFoldDB" id="A0A8K0L7T7"/>
<protein>
    <submittedName>
        <fullName evidence="2">Uncharacterized protein</fullName>
    </submittedName>
</protein>
<proteinExistence type="predicted"/>
<name>A0A8K0L7T7_9PEZI</name>